<keyword evidence="1" id="KW-0472">Membrane</keyword>
<evidence type="ECO:0000313" key="3">
    <source>
        <dbReference type="Proteomes" id="UP000029622"/>
    </source>
</evidence>
<keyword evidence="1" id="KW-1133">Transmembrane helix</keyword>
<dbReference type="RefSeq" id="WP_035163367.1">
    <property type="nucleotide sequence ID" value="NZ_AZTB01000026.1"/>
</dbReference>
<name>A0A096CV48_9FIRM</name>
<evidence type="ECO:0000313" key="2">
    <source>
        <dbReference type="EMBL" id="KGG80424.1"/>
    </source>
</evidence>
<feature type="transmembrane region" description="Helical" evidence="1">
    <location>
        <begin position="66"/>
        <end position="84"/>
    </location>
</feature>
<dbReference type="Proteomes" id="UP000029622">
    <property type="component" value="Unassembled WGS sequence"/>
</dbReference>
<feature type="transmembrane region" description="Helical" evidence="1">
    <location>
        <begin position="16"/>
        <end position="34"/>
    </location>
</feature>
<sequence>MKKSSICNMNTKKHIYIIYFLYFIISTIIFRIAANLWISIAASSILITTTIITSYLHNLNDKFADIAKIIIAVIGLSISFELVFKDIDSFTIACLTILVLIIHKVSKP</sequence>
<evidence type="ECO:0000256" key="1">
    <source>
        <dbReference type="SAM" id="Phobius"/>
    </source>
</evidence>
<reference evidence="2 3" key="1">
    <citation type="submission" date="2013-12" db="EMBL/GenBank/DDBJ databases">
        <title>Draft genome sequence of Caloranaerobacter sp. H53214.</title>
        <authorList>
            <person name="Jiang L.J."/>
            <person name="Shao Z.Z."/>
            <person name="Long M.N."/>
        </authorList>
    </citation>
    <scope>NUCLEOTIDE SEQUENCE [LARGE SCALE GENOMIC DNA]</scope>
    <source>
        <strain evidence="2 3">H53214</strain>
    </source>
</reference>
<accession>A0A096CV48</accession>
<protein>
    <submittedName>
        <fullName evidence="2">Uncharacterized protein</fullName>
    </submittedName>
</protein>
<organism evidence="2 3">
    <name type="scientific">Caloranaerobacter azorensis H53214</name>
    <dbReference type="NCBI Taxonomy" id="1156417"/>
    <lineage>
        <taxon>Bacteria</taxon>
        <taxon>Bacillati</taxon>
        <taxon>Bacillota</taxon>
        <taxon>Tissierellia</taxon>
        <taxon>Tissierellales</taxon>
        <taxon>Thermohalobacteraceae</taxon>
        <taxon>Caloranaerobacter</taxon>
    </lineage>
</organism>
<dbReference type="EMBL" id="AZTB01000026">
    <property type="protein sequence ID" value="KGG80424.1"/>
    <property type="molecule type" value="Genomic_DNA"/>
</dbReference>
<dbReference type="AlphaFoldDB" id="A0A096CV48"/>
<feature type="transmembrane region" description="Helical" evidence="1">
    <location>
        <begin position="90"/>
        <end position="106"/>
    </location>
</feature>
<gene>
    <name evidence="2" type="ORF">Y919_06300</name>
</gene>
<proteinExistence type="predicted"/>
<comment type="caution">
    <text evidence="2">The sequence shown here is derived from an EMBL/GenBank/DDBJ whole genome shotgun (WGS) entry which is preliminary data.</text>
</comment>
<feature type="transmembrane region" description="Helical" evidence="1">
    <location>
        <begin position="40"/>
        <end position="59"/>
    </location>
</feature>
<keyword evidence="1" id="KW-0812">Transmembrane</keyword>